<name>A0ABW9IMU7_STRGJ</name>
<organism evidence="1 2">
    <name type="scientific">Streptomyces galilaeus</name>
    <dbReference type="NCBI Taxonomy" id="33899"/>
    <lineage>
        <taxon>Bacteria</taxon>
        <taxon>Bacillati</taxon>
        <taxon>Actinomycetota</taxon>
        <taxon>Actinomycetes</taxon>
        <taxon>Kitasatosporales</taxon>
        <taxon>Streptomycetaceae</taxon>
        <taxon>Streptomyces</taxon>
    </lineage>
</organism>
<protein>
    <submittedName>
        <fullName evidence="1">Uncharacterized protein</fullName>
    </submittedName>
</protein>
<dbReference type="RefSeq" id="WP_369279779.1">
    <property type="nucleotide sequence ID" value="NZ_JBJVMW010000010.1"/>
</dbReference>
<dbReference type="EMBL" id="JBJVNE010000014">
    <property type="protein sequence ID" value="MFM9649825.1"/>
    <property type="molecule type" value="Genomic_DNA"/>
</dbReference>
<keyword evidence="2" id="KW-1185">Reference proteome</keyword>
<comment type="caution">
    <text evidence="1">The sequence shown here is derived from an EMBL/GenBank/DDBJ whole genome shotgun (WGS) entry which is preliminary data.</text>
</comment>
<sequence>MSNEQMPPEQYRAAAERLLGLPASEFRQEFQAWCDALREDEFTRTAEYRHRTVTRRAWLQDDDGTYYRNCPMIMAEQDRLINMLLPWRLRALDREWWHVYREGVLRTRTIGRFDRVATAAPLRETYPDNPGLRVLDEEPT</sequence>
<evidence type="ECO:0000313" key="2">
    <source>
        <dbReference type="Proteomes" id="UP001631993"/>
    </source>
</evidence>
<gene>
    <name evidence="1" type="ORF">ACKI1S_27215</name>
</gene>
<reference evidence="1 2" key="1">
    <citation type="submission" date="2024-12" db="EMBL/GenBank/DDBJ databases">
        <title>Forecasting of Potato common scab and diversities of Pathogenic streptomyces spp. in china.</title>
        <authorList>
            <person name="Handique U."/>
            <person name="Wu J."/>
        </authorList>
    </citation>
    <scope>NUCLEOTIDE SEQUENCE [LARGE SCALE GENOMIC DNA]</scope>
    <source>
        <strain evidence="1 2">ZRIMU1585</strain>
    </source>
</reference>
<dbReference type="Proteomes" id="UP001631993">
    <property type="component" value="Unassembled WGS sequence"/>
</dbReference>
<accession>A0ABW9IMU7</accession>
<evidence type="ECO:0000313" key="1">
    <source>
        <dbReference type="EMBL" id="MFM9649825.1"/>
    </source>
</evidence>
<proteinExistence type="predicted"/>